<dbReference type="AlphaFoldDB" id="A0AAW0BRU4"/>
<comment type="caution">
    <text evidence="2">The sequence shown here is derived from an EMBL/GenBank/DDBJ whole genome shotgun (WGS) entry which is preliminary data.</text>
</comment>
<sequence>MSARMVWRYPWNKQVAKALFNIEPKHETCPVGHGLCKNPVVVLPCTGSRNKDHRGYWYEACYGPDPRFNHFIEWQDEPPIHLPDFDLIRFRNNDPNASLEDNLTQITLERFKAYPPTPLHSHSPQKYTDGPANTSLHPHEALFDLTAPIKDTPCSTPHSTPSWNLPSALVSPRTQLPSLPELPDISDDTNEDDFFTDTTNPLPERFQKAASATTASTTTPTTTPTQPSSTATAPAPNLSGTSQDVPWKPNTSMQAAVNGHIRDVCAGKCPKTTAKAAKPAQACKHKFCASCCKRYQTECPHVERCKVANHKPDVAAGTGSTGTPSSAPVQTVIPEPRLRPLAPIHYQKWEESHQRHTEASTYALNRQKYEADAQKVVEILYWNEEGELQEFECQVKTYLMFVLTDAPEYVRAPIGDHHEFYDLESGRWKVVGASIPRRLRSGQALLFRASGAFGKSGLAEPDEMKAAMVKQSSAFKVAPATVYSSPRKRKVAELDEDDVSIVTPKRTKPLISSSAQPLPHPQPPSPCPSSPEPLDLSLPIQPIARTVHAPAPSTAMAPIPPVASGLSLNMTLSSPQKKERSHGNAPWPLLYFAPMKEGLDKLYESEMLGRQSKPTHHEIFPTSTASLSTRNRAYAQYFNPEFQSIRDEFARNPKSLWKDYVKQVKESSGDAVPTFQSLKSQLLGRESKNRRAGKSQKGKEAVRVKEEEVTAVKKEDHENNVLDITSDDDDLEMTKGKGKGKEMGPQEVIEISDDE</sequence>
<feature type="region of interest" description="Disordered" evidence="1">
    <location>
        <begin position="503"/>
        <end position="537"/>
    </location>
</feature>
<proteinExistence type="predicted"/>
<accession>A0AAW0BRU4</accession>
<feature type="region of interest" description="Disordered" evidence="1">
    <location>
        <begin position="152"/>
        <end position="250"/>
    </location>
</feature>
<feature type="compositionally biased region" description="Basic and acidic residues" evidence="1">
    <location>
        <begin position="697"/>
        <end position="720"/>
    </location>
</feature>
<dbReference type="EMBL" id="JAYKXP010000087">
    <property type="protein sequence ID" value="KAK7028896.1"/>
    <property type="molecule type" value="Genomic_DNA"/>
</dbReference>
<feature type="compositionally biased region" description="Acidic residues" evidence="1">
    <location>
        <begin position="184"/>
        <end position="195"/>
    </location>
</feature>
<feature type="compositionally biased region" description="Polar residues" evidence="1">
    <location>
        <begin position="238"/>
        <end position="250"/>
    </location>
</feature>
<keyword evidence="3" id="KW-1185">Reference proteome</keyword>
<feature type="compositionally biased region" description="Low complexity" evidence="1">
    <location>
        <begin position="209"/>
        <end position="236"/>
    </location>
</feature>
<feature type="region of interest" description="Disordered" evidence="1">
    <location>
        <begin position="684"/>
        <end position="755"/>
    </location>
</feature>
<feature type="compositionally biased region" description="Pro residues" evidence="1">
    <location>
        <begin position="518"/>
        <end position="531"/>
    </location>
</feature>
<feature type="compositionally biased region" description="Basic and acidic residues" evidence="1">
    <location>
        <begin position="732"/>
        <end position="744"/>
    </location>
</feature>
<name>A0AAW0BRU4_9AGAR</name>
<dbReference type="Proteomes" id="UP001383192">
    <property type="component" value="Unassembled WGS sequence"/>
</dbReference>
<reference evidence="2 3" key="1">
    <citation type="submission" date="2024-01" db="EMBL/GenBank/DDBJ databases">
        <title>A draft genome for a cacao thread blight-causing isolate of Paramarasmius palmivorus.</title>
        <authorList>
            <person name="Baruah I.K."/>
            <person name="Bukari Y."/>
            <person name="Amoako-Attah I."/>
            <person name="Meinhardt L.W."/>
            <person name="Bailey B.A."/>
            <person name="Cohen S.P."/>
        </authorList>
    </citation>
    <scope>NUCLEOTIDE SEQUENCE [LARGE SCALE GENOMIC DNA]</scope>
    <source>
        <strain evidence="2 3">GH-12</strain>
    </source>
</reference>
<protein>
    <submittedName>
        <fullName evidence="2">Uncharacterized protein</fullName>
    </submittedName>
</protein>
<evidence type="ECO:0000313" key="2">
    <source>
        <dbReference type="EMBL" id="KAK7028896.1"/>
    </source>
</evidence>
<organism evidence="2 3">
    <name type="scientific">Paramarasmius palmivorus</name>
    <dbReference type="NCBI Taxonomy" id="297713"/>
    <lineage>
        <taxon>Eukaryota</taxon>
        <taxon>Fungi</taxon>
        <taxon>Dikarya</taxon>
        <taxon>Basidiomycota</taxon>
        <taxon>Agaricomycotina</taxon>
        <taxon>Agaricomycetes</taxon>
        <taxon>Agaricomycetidae</taxon>
        <taxon>Agaricales</taxon>
        <taxon>Marasmiineae</taxon>
        <taxon>Marasmiaceae</taxon>
        <taxon>Paramarasmius</taxon>
    </lineage>
</organism>
<feature type="compositionally biased region" description="Polar residues" evidence="1">
    <location>
        <begin position="153"/>
        <end position="165"/>
    </location>
</feature>
<gene>
    <name evidence="2" type="ORF">VNI00_014820</name>
</gene>
<evidence type="ECO:0000256" key="1">
    <source>
        <dbReference type="SAM" id="MobiDB-lite"/>
    </source>
</evidence>
<evidence type="ECO:0000313" key="3">
    <source>
        <dbReference type="Proteomes" id="UP001383192"/>
    </source>
</evidence>